<evidence type="ECO:0000313" key="2">
    <source>
        <dbReference type="EMBL" id="PTQ36819.1"/>
    </source>
</evidence>
<evidence type="ECO:0000256" key="1">
    <source>
        <dbReference type="SAM" id="MobiDB-lite"/>
    </source>
</evidence>
<reference evidence="3" key="1">
    <citation type="journal article" date="2017" name="Cell">
        <title>Insights into land plant evolution garnered from the Marchantia polymorpha genome.</title>
        <authorList>
            <person name="Bowman J.L."/>
            <person name="Kohchi T."/>
            <person name="Yamato K.T."/>
            <person name="Jenkins J."/>
            <person name="Shu S."/>
            <person name="Ishizaki K."/>
            <person name="Yamaoka S."/>
            <person name="Nishihama R."/>
            <person name="Nakamura Y."/>
            <person name="Berger F."/>
            <person name="Adam C."/>
            <person name="Aki S.S."/>
            <person name="Althoff F."/>
            <person name="Araki T."/>
            <person name="Arteaga-Vazquez M.A."/>
            <person name="Balasubrmanian S."/>
            <person name="Barry K."/>
            <person name="Bauer D."/>
            <person name="Boehm C.R."/>
            <person name="Briginshaw L."/>
            <person name="Caballero-Perez J."/>
            <person name="Catarino B."/>
            <person name="Chen F."/>
            <person name="Chiyoda S."/>
            <person name="Chovatia M."/>
            <person name="Davies K.M."/>
            <person name="Delmans M."/>
            <person name="Demura T."/>
            <person name="Dierschke T."/>
            <person name="Dolan L."/>
            <person name="Dorantes-Acosta A.E."/>
            <person name="Eklund D.M."/>
            <person name="Florent S.N."/>
            <person name="Flores-Sandoval E."/>
            <person name="Fujiyama A."/>
            <person name="Fukuzawa H."/>
            <person name="Galik B."/>
            <person name="Grimanelli D."/>
            <person name="Grimwood J."/>
            <person name="Grossniklaus U."/>
            <person name="Hamada T."/>
            <person name="Haseloff J."/>
            <person name="Hetherington A.J."/>
            <person name="Higo A."/>
            <person name="Hirakawa Y."/>
            <person name="Hundley H.N."/>
            <person name="Ikeda Y."/>
            <person name="Inoue K."/>
            <person name="Inoue S.I."/>
            <person name="Ishida S."/>
            <person name="Jia Q."/>
            <person name="Kakita M."/>
            <person name="Kanazawa T."/>
            <person name="Kawai Y."/>
            <person name="Kawashima T."/>
            <person name="Kennedy M."/>
            <person name="Kinose K."/>
            <person name="Kinoshita T."/>
            <person name="Kohara Y."/>
            <person name="Koide E."/>
            <person name="Komatsu K."/>
            <person name="Kopischke S."/>
            <person name="Kubo M."/>
            <person name="Kyozuka J."/>
            <person name="Lagercrantz U."/>
            <person name="Lin S.S."/>
            <person name="Lindquist E."/>
            <person name="Lipzen A.M."/>
            <person name="Lu C.W."/>
            <person name="De Luna E."/>
            <person name="Martienssen R.A."/>
            <person name="Minamino N."/>
            <person name="Mizutani M."/>
            <person name="Mizutani M."/>
            <person name="Mochizuki N."/>
            <person name="Monte I."/>
            <person name="Mosher R."/>
            <person name="Nagasaki H."/>
            <person name="Nakagami H."/>
            <person name="Naramoto S."/>
            <person name="Nishitani K."/>
            <person name="Ohtani M."/>
            <person name="Okamoto T."/>
            <person name="Okumura M."/>
            <person name="Phillips J."/>
            <person name="Pollak B."/>
            <person name="Reinders A."/>
            <person name="Rovekamp M."/>
            <person name="Sano R."/>
            <person name="Sawa S."/>
            <person name="Schmid M.W."/>
            <person name="Shirakawa M."/>
            <person name="Solano R."/>
            <person name="Spunde A."/>
            <person name="Suetsugu N."/>
            <person name="Sugano S."/>
            <person name="Sugiyama A."/>
            <person name="Sun R."/>
            <person name="Suzuki Y."/>
            <person name="Takenaka M."/>
            <person name="Takezawa D."/>
            <person name="Tomogane H."/>
            <person name="Tsuzuki M."/>
            <person name="Ueda T."/>
            <person name="Umeda M."/>
            <person name="Ward J.M."/>
            <person name="Watanabe Y."/>
            <person name="Yazaki K."/>
            <person name="Yokoyama R."/>
            <person name="Yoshitake Y."/>
            <person name="Yotsui I."/>
            <person name="Zachgo S."/>
            <person name="Schmutz J."/>
        </authorList>
    </citation>
    <scope>NUCLEOTIDE SEQUENCE [LARGE SCALE GENOMIC DNA]</scope>
    <source>
        <strain evidence="3">Tak-1</strain>
    </source>
</reference>
<dbReference type="Proteomes" id="UP000244005">
    <property type="component" value="Unassembled WGS sequence"/>
</dbReference>
<organism evidence="2 3">
    <name type="scientific">Marchantia polymorpha</name>
    <name type="common">Common liverwort</name>
    <name type="synonym">Marchantia aquatica</name>
    <dbReference type="NCBI Taxonomy" id="3197"/>
    <lineage>
        <taxon>Eukaryota</taxon>
        <taxon>Viridiplantae</taxon>
        <taxon>Streptophyta</taxon>
        <taxon>Embryophyta</taxon>
        <taxon>Marchantiophyta</taxon>
        <taxon>Marchantiopsida</taxon>
        <taxon>Marchantiidae</taxon>
        <taxon>Marchantiales</taxon>
        <taxon>Marchantiaceae</taxon>
        <taxon>Marchantia</taxon>
    </lineage>
</organism>
<proteinExistence type="predicted"/>
<keyword evidence="3" id="KW-1185">Reference proteome</keyword>
<dbReference type="EMBL" id="KZ772733">
    <property type="protein sequence ID" value="PTQ36819.1"/>
    <property type="molecule type" value="Genomic_DNA"/>
</dbReference>
<evidence type="ECO:0000313" key="3">
    <source>
        <dbReference type="Proteomes" id="UP000244005"/>
    </source>
</evidence>
<feature type="region of interest" description="Disordered" evidence="1">
    <location>
        <begin position="225"/>
        <end position="278"/>
    </location>
</feature>
<accession>A0A2R6WSJ0</accession>
<dbReference type="AlphaFoldDB" id="A0A2R6WSJ0"/>
<sequence>MARSTPSAACALRGGWGRRARPERGRGAAAIDRLPLWLPLVIPGLLALAHPPVQQHPTHLRSLHRLDATRSLVLASRPPLARLAGRMYFPYVRLRSISGSPPRWFVRSRRTLVTYPAAPAAAAAATAAAQTAPAKSSSPLSLTHSLRESWLPLSVSPAETRSPALCLVSRAHSFSVSSVCSHLIGLNAAAAPTVLARSLASYSFSVGVRERWGTRLRSALEQRSARLVSSRKSEQHRRLRGSGGTNNTTTRAEAGGESSSEGGGGRGEGAGGGASSTTGLTGGLTGWLAGGTGVLGLVAAPLSAIRRSAVTRHAKGHVMMRPRPSAADCR</sequence>
<protein>
    <submittedName>
        <fullName evidence="2">Uncharacterized protein</fullName>
    </submittedName>
</protein>
<feature type="compositionally biased region" description="Gly residues" evidence="1">
    <location>
        <begin position="261"/>
        <end position="278"/>
    </location>
</feature>
<gene>
    <name evidence="2" type="ORF">MARPO_0061s0074</name>
</gene>
<feature type="compositionally biased region" description="Low complexity" evidence="1">
    <location>
        <begin position="245"/>
        <end position="260"/>
    </location>
</feature>
<name>A0A2R6WSJ0_MARPO</name>